<evidence type="ECO:0000313" key="4">
    <source>
        <dbReference type="EMBL" id="GGD75992.1"/>
    </source>
</evidence>
<protein>
    <submittedName>
        <fullName evidence="4">Inosine-5-monophosphate dehydrogenase</fullName>
    </submittedName>
</protein>
<dbReference type="InterPro" id="IPR051257">
    <property type="entry name" value="Diverse_CBS-Domain"/>
</dbReference>
<dbReference type="SMART" id="SM00116">
    <property type="entry name" value="CBS"/>
    <property type="match status" value="2"/>
</dbReference>
<keyword evidence="5" id="KW-1185">Reference proteome</keyword>
<proteinExistence type="predicted"/>
<sequence length="147" mass="16406">MAMTSALEIITNKGNEIWSISAGEMVLEALKRMAQHDIGALIVMEDSKPIGLFTERHYARNVFLKGRSSPETPVRDAMREGFIHVRPDQDIDECMALMTRCKVRHLLVMDGDRLLGVLSIGDLVKSTIADREFTIEQLSNYISGNAA</sequence>
<dbReference type="InterPro" id="IPR044725">
    <property type="entry name" value="CBSX3_CBS_dom"/>
</dbReference>
<dbReference type="SUPFAM" id="SSF54631">
    <property type="entry name" value="CBS-domain pair"/>
    <property type="match status" value="1"/>
</dbReference>
<dbReference type="EMBL" id="BMIP01000006">
    <property type="protein sequence ID" value="GGD75992.1"/>
    <property type="molecule type" value="Genomic_DNA"/>
</dbReference>
<dbReference type="AlphaFoldDB" id="A0A916Z4L9"/>
<dbReference type="Pfam" id="PF00571">
    <property type="entry name" value="CBS"/>
    <property type="match status" value="2"/>
</dbReference>
<dbReference type="InterPro" id="IPR000644">
    <property type="entry name" value="CBS_dom"/>
</dbReference>
<evidence type="ECO:0000256" key="2">
    <source>
        <dbReference type="PROSITE-ProRule" id="PRU00703"/>
    </source>
</evidence>
<dbReference type="CDD" id="cd04623">
    <property type="entry name" value="CBS_pair_bac_euk"/>
    <property type="match status" value="1"/>
</dbReference>
<reference evidence="4" key="2">
    <citation type="submission" date="2020-09" db="EMBL/GenBank/DDBJ databases">
        <authorList>
            <person name="Sun Q."/>
            <person name="Zhou Y."/>
        </authorList>
    </citation>
    <scope>NUCLEOTIDE SEQUENCE</scope>
    <source>
        <strain evidence="4">CGMCC 1.15360</strain>
    </source>
</reference>
<dbReference type="PANTHER" id="PTHR43080:SF2">
    <property type="entry name" value="CBS DOMAIN-CONTAINING PROTEIN"/>
    <property type="match status" value="1"/>
</dbReference>
<feature type="domain" description="CBS" evidence="3">
    <location>
        <begin position="11"/>
        <end position="69"/>
    </location>
</feature>
<dbReference type="PROSITE" id="PS51371">
    <property type="entry name" value="CBS"/>
    <property type="match status" value="2"/>
</dbReference>
<feature type="domain" description="CBS" evidence="3">
    <location>
        <begin position="78"/>
        <end position="133"/>
    </location>
</feature>
<comment type="caution">
    <text evidence="4">The sequence shown here is derived from an EMBL/GenBank/DDBJ whole genome shotgun (WGS) entry which is preliminary data.</text>
</comment>
<dbReference type="Proteomes" id="UP000612349">
    <property type="component" value="Unassembled WGS sequence"/>
</dbReference>
<evidence type="ECO:0000313" key="5">
    <source>
        <dbReference type="Proteomes" id="UP000612349"/>
    </source>
</evidence>
<evidence type="ECO:0000256" key="1">
    <source>
        <dbReference type="ARBA" id="ARBA00023122"/>
    </source>
</evidence>
<dbReference type="InterPro" id="IPR046342">
    <property type="entry name" value="CBS_dom_sf"/>
</dbReference>
<dbReference type="PANTHER" id="PTHR43080">
    <property type="entry name" value="CBS DOMAIN-CONTAINING PROTEIN CBSX3, MITOCHONDRIAL"/>
    <property type="match status" value="1"/>
</dbReference>
<evidence type="ECO:0000259" key="3">
    <source>
        <dbReference type="PROSITE" id="PS51371"/>
    </source>
</evidence>
<name>A0A916Z4L9_9SPHN</name>
<reference evidence="4" key="1">
    <citation type="journal article" date="2014" name="Int. J. Syst. Evol. Microbiol.">
        <title>Complete genome sequence of Corynebacterium casei LMG S-19264T (=DSM 44701T), isolated from a smear-ripened cheese.</title>
        <authorList>
            <consortium name="US DOE Joint Genome Institute (JGI-PGF)"/>
            <person name="Walter F."/>
            <person name="Albersmeier A."/>
            <person name="Kalinowski J."/>
            <person name="Ruckert C."/>
        </authorList>
    </citation>
    <scope>NUCLEOTIDE SEQUENCE</scope>
    <source>
        <strain evidence="4">CGMCC 1.15360</strain>
    </source>
</reference>
<keyword evidence="1 2" id="KW-0129">CBS domain</keyword>
<organism evidence="4 5">
    <name type="scientific">Croceicoccus mobilis</name>
    <dbReference type="NCBI Taxonomy" id="1703339"/>
    <lineage>
        <taxon>Bacteria</taxon>
        <taxon>Pseudomonadati</taxon>
        <taxon>Pseudomonadota</taxon>
        <taxon>Alphaproteobacteria</taxon>
        <taxon>Sphingomonadales</taxon>
        <taxon>Erythrobacteraceae</taxon>
        <taxon>Croceicoccus</taxon>
    </lineage>
</organism>
<dbReference type="Gene3D" id="3.10.580.10">
    <property type="entry name" value="CBS-domain"/>
    <property type="match status" value="1"/>
</dbReference>
<accession>A0A916Z4L9</accession>
<gene>
    <name evidence="4" type="ORF">GCM10010990_27040</name>
</gene>